<dbReference type="EMBL" id="JACHWB010000001">
    <property type="protein sequence ID" value="MBB3017634.1"/>
    <property type="molecule type" value="Genomic_DNA"/>
</dbReference>
<accession>A0A7W4VI43</accession>
<dbReference type="Proteomes" id="UP000532010">
    <property type="component" value="Unassembled WGS sequence"/>
</dbReference>
<organism evidence="1 2">
    <name type="scientific">Microvirga lupini</name>
    <dbReference type="NCBI Taxonomy" id="420324"/>
    <lineage>
        <taxon>Bacteria</taxon>
        <taxon>Pseudomonadati</taxon>
        <taxon>Pseudomonadota</taxon>
        <taxon>Alphaproteobacteria</taxon>
        <taxon>Hyphomicrobiales</taxon>
        <taxon>Methylobacteriaceae</taxon>
        <taxon>Microvirga</taxon>
    </lineage>
</organism>
<evidence type="ECO:0000313" key="1">
    <source>
        <dbReference type="EMBL" id="MBB3017634.1"/>
    </source>
</evidence>
<dbReference type="AlphaFoldDB" id="A0A7W4VI43"/>
<protein>
    <submittedName>
        <fullName evidence="1">Uncharacterized protein</fullName>
    </submittedName>
</protein>
<gene>
    <name evidence="1" type="ORF">FHR70_000674</name>
</gene>
<evidence type="ECO:0000313" key="2">
    <source>
        <dbReference type="Proteomes" id="UP000532010"/>
    </source>
</evidence>
<comment type="caution">
    <text evidence="1">The sequence shown here is derived from an EMBL/GenBank/DDBJ whole genome shotgun (WGS) entry which is preliminary data.</text>
</comment>
<dbReference type="RefSeq" id="WP_183447103.1">
    <property type="nucleotide sequence ID" value="NZ_JACHWB010000001.1"/>
</dbReference>
<keyword evidence="2" id="KW-1185">Reference proteome</keyword>
<proteinExistence type="predicted"/>
<reference evidence="1 2" key="1">
    <citation type="submission" date="2020-08" db="EMBL/GenBank/DDBJ databases">
        <title>The Agave Microbiome: Exploring the role of microbial communities in plant adaptations to desert environments.</title>
        <authorList>
            <person name="Partida-Martinez L.P."/>
        </authorList>
    </citation>
    <scope>NUCLEOTIDE SEQUENCE [LARGE SCALE GENOMIC DNA]</scope>
    <source>
        <strain evidence="1 2">AT3.9</strain>
    </source>
</reference>
<name>A0A7W4VI43_9HYPH</name>
<sequence>MTIIASHLPVEITNAAGRMTQKHFEAWTSTLTPVLPLGTITVNGQFDRYFDPETQATWEGFQKAMMASLNIRLSDIKQRHARYDIA</sequence>